<organism evidence="2 3">
    <name type="scientific">Paenibacillus albidus</name>
    <dbReference type="NCBI Taxonomy" id="2041023"/>
    <lineage>
        <taxon>Bacteria</taxon>
        <taxon>Bacillati</taxon>
        <taxon>Bacillota</taxon>
        <taxon>Bacilli</taxon>
        <taxon>Bacillales</taxon>
        <taxon>Paenibacillaceae</taxon>
        <taxon>Paenibacillus</taxon>
    </lineage>
</organism>
<evidence type="ECO:0000256" key="1">
    <source>
        <dbReference type="SAM" id="Phobius"/>
    </source>
</evidence>
<feature type="transmembrane region" description="Helical" evidence="1">
    <location>
        <begin position="22"/>
        <end position="43"/>
    </location>
</feature>
<feature type="transmembrane region" description="Helical" evidence="1">
    <location>
        <begin position="89"/>
        <end position="110"/>
    </location>
</feature>
<keyword evidence="1" id="KW-0812">Transmembrane</keyword>
<dbReference type="EMBL" id="BMKR01000028">
    <property type="protein sequence ID" value="GGF99122.1"/>
    <property type="molecule type" value="Genomic_DNA"/>
</dbReference>
<dbReference type="Pfam" id="PF04307">
    <property type="entry name" value="YdjM"/>
    <property type="match status" value="1"/>
</dbReference>
<accession>A0A917CVL9</accession>
<feature type="transmembrane region" description="Helical" evidence="1">
    <location>
        <begin position="50"/>
        <end position="69"/>
    </location>
</feature>
<reference evidence="2" key="2">
    <citation type="submission" date="2020-09" db="EMBL/GenBank/DDBJ databases">
        <authorList>
            <person name="Sun Q."/>
            <person name="Zhou Y."/>
        </authorList>
    </citation>
    <scope>NUCLEOTIDE SEQUENCE</scope>
    <source>
        <strain evidence="2">CGMCC 1.16134</strain>
    </source>
</reference>
<keyword evidence="3" id="KW-1185">Reference proteome</keyword>
<dbReference type="Proteomes" id="UP000637643">
    <property type="component" value="Unassembled WGS sequence"/>
</dbReference>
<protein>
    <recommendedName>
        <fullName evidence="4">Metal-dependent hydrolase</fullName>
    </recommendedName>
</protein>
<sequence length="272" mass="30628">MGLSAFFGIFPDLLGPRGISPWSHSIIVMGLVMVPLVYLLGFFLKKYSYIKLYLCFAGSVLGHILVDYLGHGVHLVYPLSKQAYTLPLIYLGDPTVWVPMLLGVIIFILPTVYKGKWVLNTMFAVFIVIYLGLKLVLLAQIEQSVPHKFILTQKAIVKVYPLGEYQVKKIADFWKMGFDVTDSQRAIRGIVPLLGGDTQLHSNVIFLMEGDIVVSKTGKDGIEDVYRVPNSKNETSFEVIEEKNVGSDEMVIARDREGNTHQFIFRDGKWIP</sequence>
<feature type="transmembrane region" description="Helical" evidence="1">
    <location>
        <begin position="117"/>
        <end position="139"/>
    </location>
</feature>
<keyword evidence="1" id="KW-1133">Transmembrane helix</keyword>
<dbReference type="InterPro" id="IPR007404">
    <property type="entry name" value="YdjM-like"/>
</dbReference>
<name>A0A917CVL9_9BACL</name>
<reference evidence="2" key="1">
    <citation type="journal article" date="2014" name="Int. J. Syst. Evol. Microbiol.">
        <title>Complete genome sequence of Corynebacterium casei LMG S-19264T (=DSM 44701T), isolated from a smear-ripened cheese.</title>
        <authorList>
            <consortium name="US DOE Joint Genome Institute (JGI-PGF)"/>
            <person name="Walter F."/>
            <person name="Albersmeier A."/>
            <person name="Kalinowski J."/>
            <person name="Ruckert C."/>
        </authorList>
    </citation>
    <scope>NUCLEOTIDE SEQUENCE</scope>
    <source>
        <strain evidence="2">CGMCC 1.16134</strain>
    </source>
</reference>
<dbReference type="RefSeq" id="WP_189029732.1">
    <property type="nucleotide sequence ID" value="NZ_BMKR01000028.1"/>
</dbReference>
<keyword evidence="1" id="KW-0472">Membrane</keyword>
<proteinExistence type="predicted"/>
<evidence type="ECO:0000313" key="2">
    <source>
        <dbReference type="EMBL" id="GGF99122.1"/>
    </source>
</evidence>
<dbReference type="AlphaFoldDB" id="A0A917CVL9"/>
<evidence type="ECO:0000313" key="3">
    <source>
        <dbReference type="Proteomes" id="UP000637643"/>
    </source>
</evidence>
<evidence type="ECO:0008006" key="4">
    <source>
        <dbReference type="Google" id="ProtNLM"/>
    </source>
</evidence>
<gene>
    <name evidence="2" type="ORF">GCM10010912_49840</name>
</gene>
<comment type="caution">
    <text evidence="2">The sequence shown here is derived from an EMBL/GenBank/DDBJ whole genome shotgun (WGS) entry which is preliminary data.</text>
</comment>